<dbReference type="InterPro" id="IPR031571">
    <property type="entry name" value="RcpC_dom"/>
</dbReference>
<accession>A0A069E3L0</accession>
<evidence type="ECO:0000313" key="2">
    <source>
        <dbReference type="EMBL" id="KCZ84424.1"/>
    </source>
</evidence>
<dbReference type="AlphaFoldDB" id="A0A069E3L0"/>
<protein>
    <submittedName>
        <fullName evidence="2">Pilus assembly protein CpaB</fullName>
    </submittedName>
</protein>
<comment type="caution">
    <text evidence="2">The sequence shown here is derived from an EMBL/GenBank/DDBJ whole genome shotgun (WGS) entry which is preliminary data.</text>
</comment>
<proteinExistence type="predicted"/>
<dbReference type="STRING" id="1280949.HAD_02055"/>
<sequence>MSPMRLIILIGAAAAAIAAAFLVRGMTQPETVTRTVTEQQTVVQTQEVSETHVLVAKRDLMVGDLLSPDDFEWAPWPKRNVVDGYRTEEANADAINELSGTVVRIPIYAEEPILPQKLVMKGETGFMAALLSPGMRAISVEISTESASGGFILPDDRVDVILTYQSQVAMAEAVLDRPVTETILKNVRVLAIDQVFYQGESESASQIGNTATLEVKPDEAELIAHAQRLGTLSLSLRPWSDAGDTGSRGARTDLLRGGSPGNGITIYRNGQAAAGLGGS</sequence>
<keyword evidence="3" id="KW-1185">Reference proteome</keyword>
<organism evidence="2 3">
    <name type="scientific">Hyphomonas adhaerens MHS-3</name>
    <dbReference type="NCBI Taxonomy" id="1280949"/>
    <lineage>
        <taxon>Bacteria</taxon>
        <taxon>Pseudomonadati</taxon>
        <taxon>Pseudomonadota</taxon>
        <taxon>Alphaproteobacteria</taxon>
        <taxon>Hyphomonadales</taxon>
        <taxon>Hyphomonadaceae</taxon>
        <taxon>Hyphomonas</taxon>
    </lineage>
</organism>
<reference evidence="2 3" key="1">
    <citation type="journal article" date="2014" name="Antonie Van Leeuwenhoek">
        <title>Hyphomonas beringensis sp. nov. and Hyphomonas chukchiensis sp. nov., isolated from surface seawater of the Bering Sea and Chukchi Sea.</title>
        <authorList>
            <person name="Li C."/>
            <person name="Lai Q."/>
            <person name="Li G."/>
            <person name="Dong C."/>
            <person name="Wang J."/>
            <person name="Liao Y."/>
            <person name="Shao Z."/>
        </authorList>
    </citation>
    <scope>NUCLEOTIDE SEQUENCE [LARGE SCALE GENOMIC DNA]</scope>
    <source>
        <strain evidence="2 3">MHS-3</strain>
    </source>
</reference>
<dbReference type="InterPro" id="IPR017592">
    <property type="entry name" value="Pilus_assmbl_Flp-typ_CpaB"/>
</dbReference>
<dbReference type="RefSeq" id="WP_084331737.1">
    <property type="nucleotide sequence ID" value="NZ_ARYH01000001.1"/>
</dbReference>
<dbReference type="InterPro" id="IPR013974">
    <property type="entry name" value="SAF"/>
</dbReference>
<dbReference type="Pfam" id="PF08666">
    <property type="entry name" value="SAF"/>
    <property type="match status" value="1"/>
</dbReference>
<dbReference type="Pfam" id="PF16976">
    <property type="entry name" value="RcpC"/>
    <property type="match status" value="1"/>
</dbReference>
<dbReference type="CDD" id="cd11614">
    <property type="entry name" value="SAF_CpaB_FlgA_like"/>
    <property type="match status" value="1"/>
</dbReference>
<dbReference type="eggNOG" id="COG3745">
    <property type="taxonomic scope" value="Bacteria"/>
</dbReference>
<evidence type="ECO:0000313" key="3">
    <source>
        <dbReference type="Proteomes" id="UP000027446"/>
    </source>
</evidence>
<evidence type="ECO:0000259" key="1">
    <source>
        <dbReference type="SMART" id="SM00858"/>
    </source>
</evidence>
<dbReference type="Proteomes" id="UP000027446">
    <property type="component" value="Unassembled WGS sequence"/>
</dbReference>
<dbReference type="SMART" id="SM00858">
    <property type="entry name" value="SAF"/>
    <property type="match status" value="1"/>
</dbReference>
<dbReference type="OrthoDB" id="163768at2"/>
<gene>
    <name evidence="2" type="ORF">HAD_02055</name>
</gene>
<dbReference type="NCBIfam" id="TIGR03177">
    <property type="entry name" value="pilus_cpaB"/>
    <property type="match status" value="1"/>
</dbReference>
<name>A0A069E3L0_9PROT</name>
<dbReference type="PATRIC" id="fig|1280949.3.peg.421"/>
<feature type="domain" description="SAF" evidence="1">
    <location>
        <begin position="51"/>
        <end position="119"/>
    </location>
</feature>
<dbReference type="EMBL" id="ARYH01000001">
    <property type="protein sequence ID" value="KCZ84424.1"/>
    <property type="molecule type" value="Genomic_DNA"/>
</dbReference>